<dbReference type="InterPro" id="IPR020846">
    <property type="entry name" value="MFS_dom"/>
</dbReference>
<keyword evidence="3 8" id="KW-0813">Transport</keyword>
<feature type="transmembrane region" description="Helical" evidence="8">
    <location>
        <begin position="213"/>
        <end position="237"/>
    </location>
</feature>
<dbReference type="RefSeq" id="WP_068948116.1">
    <property type="nucleotide sequence ID" value="NZ_CP015922.1"/>
</dbReference>
<keyword evidence="11" id="KW-1185">Reference proteome</keyword>
<dbReference type="EMBL" id="CP015922">
    <property type="protein sequence ID" value="ANI99111.1"/>
    <property type="molecule type" value="Genomic_DNA"/>
</dbReference>
<dbReference type="PROSITE" id="PS00216">
    <property type="entry name" value="SUGAR_TRANSPORT_1"/>
    <property type="match status" value="1"/>
</dbReference>
<dbReference type="KEGG" id="pwu:A8O14_02785"/>
<feature type="transmembrane region" description="Helical" evidence="8">
    <location>
        <begin position="132"/>
        <end position="154"/>
    </location>
</feature>
<evidence type="ECO:0000256" key="8">
    <source>
        <dbReference type="RuleBase" id="RU365088"/>
    </source>
</evidence>
<dbReference type="PANTHER" id="PTHR42718">
    <property type="entry name" value="MAJOR FACILITATOR SUPERFAMILY MULTIDRUG TRANSPORTER MFSC"/>
    <property type="match status" value="1"/>
</dbReference>
<evidence type="ECO:0000313" key="10">
    <source>
        <dbReference type="EMBL" id="ANI99111.1"/>
    </source>
</evidence>
<feature type="transmembrane region" description="Helical" evidence="8">
    <location>
        <begin position="99"/>
        <end position="120"/>
    </location>
</feature>
<keyword evidence="7 8" id="KW-0472">Membrane</keyword>
<dbReference type="GO" id="GO:1990961">
    <property type="term" value="P:xenobiotic detoxification by transmembrane export across the plasma membrane"/>
    <property type="evidence" value="ECO:0007669"/>
    <property type="project" value="InterPro"/>
</dbReference>
<evidence type="ECO:0000256" key="5">
    <source>
        <dbReference type="ARBA" id="ARBA00022692"/>
    </source>
</evidence>
<evidence type="ECO:0000256" key="7">
    <source>
        <dbReference type="ARBA" id="ARBA00023136"/>
    </source>
</evidence>
<evidence type="ECO:0000313" key="11">
    <source>
        <dbReference type="Proteomes" id="UP000078463"/>
    </source>
</evidence>
<feature type="transmembrane region" description="Helical" evidence="8">
    <location>
        <begin position="249"/>
        <end position="267"/>
    </location>
</feature>
<dbReference type="Proteomes" id="UP000078463">
    <property type="component" value="Chromosome"/>
</dbReference>
<dbReference type="PANTHER" id="PTHR42718:SF46">
    <property type="entry name" value="BLR6921 PROTEIN"/>
    <property type="match status" value="1"/>
</dbReference>
<proteinExistence type="inferred from homology"/>
<dbReference type="GO" id="GO:0005886">
    <property type="term" value="C:plasma membrane"/>
    <property type="evidence" value="ECO:0007669"/>
    <property type="project" value="UniProtKB-SubCell"/>
</dbReference>
<dbReference type="PROSITE" id="PS50850">
    <property type="entry name" value="MFS"/>
    <property type="match status" value="1"/>
</dbReference>
<dbReference type="Pfam" id="PF07690">
    <property type="entry name" value="MFS_1"/>
    <property type="match status" value="1"/>
</dbReference>
<feature type="domain" description="Major facilitator superfamily (MFS) profile" evidence="9">
    <location>
        <begin position="8"/>
        <end position="396"/>
    </location>
</feature>
<evidence type="ECO:0000256" key="1">
    <source>
        <dbReference type="ARBA" id="ARBA00004651"/>
    </source>
</evidence>
<feature type="transmembrane region" description="Helical" evidence="8">
    <location>
        <begin position="73"/>
        <end position="93"/>
    </location>
</feature>
<gene>
    <name evidence="10" type="ORF">A8O14_02785</name>
</gene>
<sequence length="406" mass="44582">MHPKNKLLIPMLIMLVILPMIATDIYLPVLPAMGEHLGAAGSSLADSLASYMLGYSLSLFLAGVLADIYGRRIISIIGISIFSIASVGCFFASSIEQLVVWRFFQAFGGGSGTLIARIIVRDVYDEQSQVKVLSYLATGLVISPIFGPIIGAFISNYYGWRSIFFILTFISLFILITLCQFMGETLASNRRKKGLQLDWVLSRWLALWGHREFAFNTLVISFAWAIYFSFISSSPLLIQNLHKVDPIEYGYLFAITISGFIFGTIFIRRKIATCNLKSLIAISGAIALISTSILYILVLAEVGALPVKLFFVFCTLFGIGIIFPATQAGVTRPFQDDIGLISGIFYSTEMFFGAVCGYMLSMIGVAGWEITSLIMLIAAACIVSLSGLDRLYGANRTNGILKIRLK</sequence>
<dbReference type="CDD" id="cd17320">
    <property type="entry name" value="MFS_MdfA_MDR_like"/>
    <property type="match status" value="1"/>
</dbReference>
<dbReference type="AlphaFoldDB" id="A0A191UDZ6"/>
<evidence type="ECO:0000256" key="3">
    <source>
        <dbReference type="ARBA" id="ARBA00022448"/>
    </source>
</evidence>
<organism evidence="10 11">
    <name type="scientific">Polynucleobacter wuianus</name>
    <dbReference type="NCBI Taxonomy" id="1743168"/>
    <lineage>
        <taxon>Bacteria</taxon>
        <taxon>Pseudomonadati</taxon>
        <taxon>Pseudomonadota</taxon>
        <taxon>Betaproteobacteria</taxon>
        <taxon>Burkholderiales</taxon>
        <taxon>Burkholderiaceae</taxon>
        <taxon>Polynucleobacter</taxon>
    </lineage>
</organism>
<evidence type="ECO:0000259" key="9">
    <source>
        <dbReference type="PROSITE" id="PS50850"/>
    </source>
</evidence>
<feature type="transmembrane region" description="Helical" evidence="8">
    <location>
        <begin position="160"/>
        <end position="183"/>
    </location>
</feature>
<evidence type="ECO:0000256" key="4">
    <source>
        <dbReference type="ARBA" id="ARBA00022475"/>
    </source>
</evidence>
<keyword evidence="4" id="KW-1003">Cell membrane</keyword>
<evidence type="ECO:0000256" key="6">
    <source>
        <dbReference type="ARBA" id="ARBA00022989"/>
    </source>
</evidence>
<dbReference type="InterPro" id="IPR036259">
    <property type="entry name" value="MFS_trans_sf"/>
</dbReference>
<feature type="transmembrane region" description="Helical" evidence="8">
    <location>
        <begin position="305"/>
        <end position="326"/>
    </location>
</feature>
<dbReference type="GO" id="GO:0042910">
    <property type="term" value="F:xenobiotic transmembrane transporter activity"/>
    <property type="evidence" value="ECO:0007669"/>
    <property type="project" value="InterPro"/>
</dbReference>
<feature type="transmembrane region" description="Helical" evidence="8">
    <location>
        <begin position="338"/>
        <end position="360"/>
    </location>
</feature>
<dbReference type="InterPro" id="IPR004812">
    <property type="entry name" value="Efflux_drug-R_Bcr/CmlA"/>
</dbReference>
<accession>A0A191UDZ6</accession>
<dbReference type="InterPro" id="IPR005829">
    <property type="entry name" value="Sugar_transporter_CS"/>
</dbReference>
<dbReference type="SUPFAM" id="SSF103473">
    <property type="entry name" value="MFS general substrate transporter"/>
    <property type="match status" value="1"/>
</dbReference>
<dbReference type="Gene3D" id="1.20.1720.10">
    <property type="entry name" value="Multidrug resistance protein D"/>
    <property type="match status" value="1"/>
</dbReference>
<feature type="transmembrane region" description="Helical" evidence="8">
    <location>
        <begin position="48"/>
        <end position="66"/>
    </location>
</feature>
<keyword evidence="6 8" id="KW-1133">Transmembrane helix</keyword>
<dbReference type="OrthoDB" id="9814303at2"/>
<dbReference type="InterPro" id="IPR011701">
    <property type="entry name" value="MFS"/>
</dbReference>
<keyword evidence="5 8" id="KW-0812">Transmembrane</keyword>
<comment type="similarity">
    <text evidence="2 8">Belongs to the major facilitator superfamily. Bcr/CmlA family.</text>
</comment>
<keyword evidence="8" id="KW-0997">Cell inner membrane</keyword>
<feature type="transmembrane region" description="Helical" evidence="8">
    <location>
        <begin position="279"/>
        <end position="299"/>
    </location>
</feature>
<reference evidence="11" key="1">
    <citation type="submission" date="2016-05" db="EMBL/GenBank/DDBJ databases">
        <title>Polynucleobacter sp. QLW-P1FAT50C-4 genome.</title>
        <authorList>
            <person name="Hahn M.W."/>
        </authorList>
    </citation>
    <scope>NUCLEOTIDE SEQUENCE [LARGE SCALE GENOMIC DNA]</scope>
    <source>
        <strain evidence="11">QLW-P1FAT50C-4</strain>
    </source>
</reference>
<comment type="subcellular location">
    <subcellularLocation>
        <location evidence="8">Cell inner membrane</location>
        <topology evidence="8">Multi-pass membrane protein</topology>
    </subcellularLocation>
    <subcellularLocation>
        <location evidence="1">Cell membrane</location>
        <topology evidence="1">Multi-pass membrane protein</topology>
    </subcellularLocation>
</comment>
<feature type="transmembrane region" description="Helical" evidence="8">
    <location>
        <begin position="7"/>
        <end position="28"/>
    </location>
</feature>
<protein>
    <recommendedName>
        <fullName evidence="8">Bcr/CflA family efflux transporter</fullName>
    </recommendedName>
</protein>
<dbReference type="STRING" id="1743168.A8O14_02785"/>
<dbReference type="NCBIfam" id="TIGR00710">
    <property type="entry name" value="efflux_Bcr_CflA"/>
    <property type="match status" value="1"/>
</dbReference>
<evidence type="ECO:0000256" key="2">
    <source>
        <dbReference type="ARBA" id="ARBA00006236"/>
    </source>
</evidence>
<feature type="transmembrane region" description="Helical" evidence="8">
    <location>
        <begin position="366"/>
        <end position="388"/>
    </location>
</feature>
<name>A0A191UDZ6_9BURK</name>